<keyword evidence="6" id="KW-1185">Reference proteome</keyword>
<dbReference type="PANTHER" id="PTHR10209:SF867">
    <property type="entry name" value="2-OXOGLUTARATE (2OG) AND FE(II)-DEPENDENT OXYGENASE SUPERFAMILY PROTEIN"/>
    <property type="match status" value="1"/>
</dbReference>
<dbReference type="Gene3D" id="2.60.120.330">
    <property type="entry name" value="B-lactam Antibiotic, Isopenicillin N Synthase, Chain"/>
    <property type="match status" value="1"/>
</dbReference>
<comment type="caution">
    <text evidence="5">The sequence shown here is derived from an EMBL/GenBank/DDBJ whole genome shotgun (WGS) entry which is preliminary data.</text>
</comment>
<proteinExistence type="predicted"/>
<evidence type="ECO:0000259" key="4">
    <source>
        <dbReference type="Pfam" id="PF14226"/>
    </source>
</evidence>
<sequence length="240" mass="26175">MPIATPPPEYPAPFYVPTVDISPYLADSTSAEAEEIVADVRAACISSGFFQITGHGIPPSLQKDVFDAAAAFFALPLEEKKLLDAKTNIGHRGYDVLASQSYEADVMPDLKEGFYIGTSLPPTSPHVLARRFFMGPNVWPPPSLLAPPRFQQPAERYYDAIYKLGLTVLDLIARTLPYGPHVFETFTAGTPAAPLRLLHYPPARETEKRQLGASAHTDFGAITLLLQDENPGSGGPRHPY</sequence>
<keyword evidence="1" id="KW-0479">Metal-binding</keyword>
<reference evidence="5" key="1">
    <citation type="submission" date="2021-03" db="EMBL/GenBank/DDBJ databases">
        <authorList>
            <person name="Tagirdzhanova G."/>
        </authorList>
    </citation>
    <scope>NUCLEOTIDE SEQUENCE</scope>
</reference>
<evidence type="ECO:0000256" key="2">
    <source>
        <dbReference type="ARBA" id="ARBA00023002"/>
    </source>
</evidence>
<name>A0A8H3J9Z6_9LECA</name>
<evidence type="ECO:0000256" key="1">
    <source>
        <dbReference type="ARBA" id="ARBA00022723"/>
    </source>
</evidence>
<feature type="domain" description="Non-haem dioxygenase N-terminal" evidence="4">
    <location>
        <begin position="16"/>
        <end position="141"/>
    </location>
</feature>
<dbReference type="GO" id="GO:0016491">
    <property type="term" value="F:oxidoreductase activity"/>
    <property type="evidence" value="ECO:0007669"/>
    <property type="project" value="UniProtKB-KW"/>
</dbReference>
<dbReference type="SUPFAM" id="SSF51197">
    <property type="entry name" value="Clavaminate synthase-like"/>
    <property type="match status" value="1"/>
</dbReference>
<evidence type="ECO:0000256" key="3">
    <source>
        <dbReference type="ARBA" id="ARBA00023004"/>
    </source>
</evidence>
<accession>A0A8H3J9Z6</accession>
<dbReference type="GO" id="GO:0046872">
    <property type="term" value="F:metal ion binding"/>
    <property type="evidence" value="ECO:0007669"/>
    <property type="project" value="UniProtKB-KW"/>
</dbReference>
<dbReference type="EMBL" id="CAJPDR010000896">
    <property type="protein sequence ID" value="CAF9943118.1"/>
    <property type="molecule type" value="Genomic_DNA"/>
</dbReference>
<dbReference type="InterPro" id="IPR026992">
    <property type="entry name" value="DIOX_N"/>
</dbReference>
<dbReference type="InterPro" id="IPR027443">
    <property type="entry name" value="IPNS-like_sf"/>
</dbReference>
<gene>
    <name evidence="5" type="ORF">ALECFALPRED_010620</name>
</gene>
<organism evidence="5 6">
    <name type="scientific">Alectoria fallacina</name>
    <dbReference type="NCBI Taxonomy" id="1903189"/>
    <lineage>
        <taxon>Eukaryota</taxon>
        <taxon>Fungi</taxon>
        <taxon>Dikarya</taxon>
        <taxon>Ascomycota</taxon>
        <taxon>Pezizomycotina</taxon>
        <taxon>Lecanoromycetes</taxon>
        <taxon>OSLEUM clade</taxon>
        <taxon>Lecanoromycetidae</taxon>
        <taxon>Lecanorales</taxon>
        <taxon>Lecanorineae</taxon>
        <taxon>Parmeliaceae</taxon>
        <taxon>Alectoria</taxon>
    </lineage>
</organism>
<evidence type="ECO:0000313" key="5">
    <source>
        <dbReference type="EMBL" id="CAF9943118.1"/>
    </source>
</evidence>
<dbReference type="Proteomes" id="UP000664203">
    <property type="component" value="Unassembled WGS sequence"/>
</dbReference>
<keyword evidence="3" id="KW-0408">Iron</keyword>
<dbReference type="OrthoDB" id="288590at2759"/>
<evidence type="ECO:0000313" key="6">
    <source>
        <dbReference type="Proteomes" id="UP000664203"/>
    </source>
</evidence>
<dbReference type="PANTHER" id="PTHR10209">
    <property type="entry name" value="OXIDOREDUCTASE, 2OG-FE II OXYGENASE FAMILY PROTEIN"/>
    <property type="match status" value="1"/>
</dbReference>
<dbReference type="AlphaFoldDB" id="A0A8H3J9Z6"/>
<protein>
    <recommendedName>
        <fullName evidence="4">Non-haem dioxygenase N-terminal domain-containing protein</fullName>
    </recommendedName>
</protein>
<keyword evidence="2" id="KW-0560">Oxidoreductase</keyword>
<dbReference type="Pfam" id="PF14226">
    <property type="entry name" value="DIOX_N"/>
    <property type="match status" value="1"/>
</dbReference>